<protein>
    <submittedName>
        <fullName evidence="1">Uncharacterized protein</fullName>
    </submittedName>
</protein>
<comment type="caution">
    <text evidence="1">The sequence shown here is derived from an EMBL/GenBank/DDBJ whole genome shotgun (WGS) entry which is preliminary data.</text>
</comment>
<dbReference type="RefSeq" id="XP_024330814.1">
    <property type="nucleotide sequence ID" value="XM_024475219.1"/>
</dbReference>
<dbReference type="Proteomes" id="UP000034350">
    <property type="component" value="Unassembled WGS sequence"/>
</dbReference>
<accession>A0A0F9YR77</accession>
<reference evidence="1 2" key="1">
    <citation type="journal article" date="2015" name="Environ. Microbiol.">
        <title>Genome analyses suggest the presence of polyploidy and recent human-driven expansions in eight global populations of the honeybee pathogen Nosema ceranae.</title>
        <authorList>
            <person name="Pelin A."/>
            <person name="Selman M."/>
            <person name="Aris-Brosou S."/>
            <person name="Farinelli L."/>
            <person name="Corradi N."/>
        </authorList>
    </citation>
    <scope>NUCLEOTIDE SEQUENCE [LARGE SCALE GENOMIC DNA]</scope>
    <source>
        <strain evidence="1 2">PA08 1199</strain>
    </source>
</reference>
<evidence type="ECO:0000313" key="2">
    <source>
        <dbReference type="Proteomes" id="UP000034350"/>
    </source>
</evidence>
<proteinExistence type="predicted"/>
<dbReference type="VEuPathDB" id="MicrosporidiaDB:G9O61_00g021350"/>
<keyword evidence="2" id="KW-1185">Reference proteome</keyword>
<dbReference type="EMBL" id="JPQZ01000033">
    <property type="protein sequence ID" value="KKO75072.1"/>
    <property type="molecule type" value="Genomic_DNA"/>
</dbReference>
<evidence type="ECO:0000313" key="1">
    <source>
        <dbReference type="EMBL" id="KKO75072.1"/>
    </source>
</evidence>
<dbReference type="VEuPathDB" id="MicrosporidiaDB:AAJ76_330008265"/>
<dbReference type="GeneID" id="36320154"/>
<dbReference type="VEuPathDB" id="MicrosporidiaDB:NCER_102170"/>
<sequence>MIFYIIFIYLIKIYSNISINNQRTHQIYRTTIEFYHKYLLSETNNSEETSSMQQILEIVLDTFFDDNFFRLGDSALMLIHKINYEEVIVIKQEDKIAFNILYLLKEITKQEIFFKTSFFILEKDLEKFYRVTKKISSYLKLDEKEVNVMQNIMFVILQFEKRITDLDVNTFLCRINEFSNANNCNRKKGKFGLNRNNAMYRPFRGTLYFFDQLLFSIIGTEKSSIRFSPFKQVGINFFEKKLATTSFKPFKLLNVHKIVFEKIIPEVLYLDTYDNELLTFIYIYLLKFVSEVTLLWCDWSVIESKQMEITCKFHVPEFRNDDINYVTYLRDCAVEDYESTYLIKSIELQILRKEIKNVRKQALYLSKEDVFLNECKCIWDKLISASSDYFPKLFSQNECHKHIFNNKTEERSTENVSRGKNFQSKVFRFDKSIFLKYENELEFNKNFDPDKYIKLNIRCLTPYPLEDWKKIIFNIESIREFYKSLDAKNKCDNHYIQQYTKHRENCNKLELDLLKIRKLYSNLPNFIIDYKIFWTKEGLKKQFKVLLIKYFGLLEDTNKLEKDYTKVYKDKPSEKINEIYMKNYYDYNSKNDVLQWAFCNMIINNNISDDEIFDEVFYTLVLDSNLEMPIDETQVKRFFKYIKRLTAFHVLRQKTIKLYAYKQFLTFHLDVGSWQAYLTN</sequence>
<organism evidence="1 2">
    <name type="scientific">Vairimorpha ceranae</name>
    <dbReference type="NCBI Taxonomy" id="40302"/>
    <lineage>
        <taxon>Eukaryota</taxon>
        <taxon>Fungi</taxon>
        <taxon>Fungi incertae sedis</taxon>
        <taxon>Microsporidia</taxon>
        <taxon>Nosematidae</taxon>
        <taxon>Vairimorpha</taxon>
    </lineage>
</organism>
<gene>
    <name evidence="1" type="ORF">AAJ76_330008265</name>
</gene>
<dbReference type="VEuPathDB" id="MicrosporidiaDB:G9O61_00g022620"/>
<name>A0A0F9YR77_9MICR</name>
<dbReference type="AlphaFoldDB" id="A0A0F9YR77"/>